<evidence type="ECO:0000256" key="1">
    <source>
        <dbReference type="SAM" id="MobiDB-lite"/>
    </source>
</evidence>
<evidence type="ECO:0000259" key="2">
    <source>
        <dbReference type="Pfam" id="PF08457"/>
    </source>
</evidence>
<dbReference type="KEGG" id="kaf:KAFR_0C06360"/>
<dbReference type="EMBL" id="HE650823">
    <property type="protein sequence ID" value="CCF57632.1"/>
    <property type="molecule type" value="Genomic_DNA"/>
</dbReference>
<proteinExistence type="predicted"/>
<dbReference type="Proteomes" id="UP000005220">
    <property type="component" value="Chromosome 3"/>
</dbReference>
<feature type="domain" description="Spindle body associated protein C-terminal" evidence="3">
    <location>
        <begin position="808"/>
        <end position="882"/>
    </location>
</feature>
<feature type="region of interest" description="Disordered" evidence="1">
    <location>
        <begin position="894"/>
        <end position="926"/>
    </location>
</feature>
<dbReference type="HOGENOM" id="CLU_304658_0_0_1"/>
<dbReference type="Pfam" id="PF10638">
    <property type="entry name" value="Sfi1_C"/>
    <property type="match status" value="1"/>
</dbReference>
<dbReference type="AlphaFoldDB" id="H2ATD2"/>
<dbReference type="eggNOG" id="KOG4775">
    <property type="taxonomic scope" value="Eukaryota"/>
</dbReference>
<evidence type="ECO:0000313" key="5">
    <source>
        <dbReference type="Proteomes" id="UP000005220"/>
    </source>
</evidence>
<dbReference type="FunCoup" id="H2ATD2">
    <property type="interactions" value="223"/>
</dbReference>
<dbReference type="Pfam" id="PF08457">
    <property type="entry name" value="Sfi1"/>
    <property type="match status" value="1"/>
</dbReference>
<dbReference type="STRING" id="1071382.H2ATD2"/>
<name>H2ATD2_KAZAF</name>
<evidence type="ECO:0008006" key="6">
    <source>
        <dbReference type="Google" id="ProtNLM"/>
    </source>
</evidence>
<dbReference type="OrthoDB" id="4070448at2759"/>
<evidence type="ECO:0000259" key="3">
    <source>
        <dbReference type="Pfam" id="PF10638"/>
    </source>
</evidence>
<gene>
    <name evidence="4" type="primary">KAFR0C06360</name>
    <name evidence="4" type="ORF">KAFR_0C06360</name>
</gene>
<sequence>MDGDSTTQQLLRGHLKGEDSLTQELLRKDRNSSTTEYLLNQPLNELLNIHTPLQDKDESDLVRLLTPISFENDNTSFHSKNITDEYIPILRSPISINSNKFGFEQRQIYNVLNDLFHNIRMLLYHNGYSQFFLKIFKTYVTNLFLDNKNPLNDPIVVILQNEINPNFKMTENLNIVIMKFLINSSNDKSIKLSFFQSNRDDKLLDTVLKKWLLKTKIKTIQLKKLQIFNRLHLTKYLKVWFDVYNNKVVDLNMDSNEFNEFRLISKNFDRIALNYNSIISMELLADNTFLSKFFSRLSNKSRLLKDSLKSFHHKNNNSLIKMALAKKWKLQYILSKKNLDSPFLKKRYFEKLRSHYQQTLLNNERSQIANRIFVLQSTLHKWEKKTKAINSNLIELRKLQKHFTLKRYLIIWKRSSNDSILEKNACARLDNILLKFIFSQIWYKRFNERFHFLYSVSEIKNDKTKQWFLNIWKKKLFLNLNSIEFRNTTLVKSHFKKIVLYFHLRKFQNYQGHKTFSKVLHQNWHNEFKVLQFKKQILSKRYLAKWQTKYDNIRRLQQIAAQYRDQNSEFKVFFNQLKIKYHDIENLKLKSLIFEQLKAIKTIRRGISHILAVNDLYKQNQPLQLAKREYSFKYLHLWMEKVQNHNIQKLNTHLLLYEKKKVKRLKSKYWHSFRSKFNFCHDILNDASRDFEKIKLNKVIFNTMITKYTQYKVDLREGADLNRLTTSQKMFSMWIEKLNRKSELELELRNFQDSVNFHIVSNNLKIWTMKLLKLQTNNEKAHSIRKRWQRATLRGILNLWKLKSETKQTSLQTPHRPITPNSSDDVTTIPGSTAVRRTRMEAMMSHYSKARRRAIPSPLKSSNALDTTVKRKLNSVEGNFKPLRLDFGNLEALKPSNDRPARSRREVTLTGSPTSRRSFATTPNVI</sequence>
<feature type="compositionally biased region" description="Polar residues" evidence="1">
    <location>
        <begin position="909"/>
        <end position="926"/>
    </location>
</feature>
<accession>H2ATD2</accession>
<dbReference type="InterPro" id="IPR018907">
    <property type="entry name" value="Spindle_body_associated_C_dom"/>
</dbReference>
<dbReference type="RefSeq" id="XP_003956767.1">
    <property type="nucleotide sequence ID" value="XM_003956718.1"/>
</dbReference>
<keyword evidence="5" id="KW-1185">Reference proteome</keyword>
<dbReference type="InterPro" id="IPR013665">
    <property type="entry name" value="Sfi1_dom"/>
</dbReference>
<dbReference type="InParanoid" id="H2ATD2"/>
<organism evidence="4 5">
    <name type="scientific">Kazachstania africana (strain ATCC 22294 / BCRC 22015 / CBS 2517 / CECT 1963 / NBRC 1671 / NRRL Y-8276)</name>
    <name type="common">Yeast</name>
    <name type="synonym">Kluyveromyces africanus</name>
    <dbReference type="NCBI Taxonomy" id="1071382"/>
    <lineage>
        <taxon>Eukaryota</taxon>
        <taxon>Fungi</taxon>
        <taxon>Dikarya</taxon>
        <taxon>Ascomycota</taxon>
        <taxon>Saccharomycotina</taxon>
        <taxon>Saccharomycetes</taxon>
        <taxon>Saccharomycetales</taxon>
        <taxon>Saccharomycetaceae</taxon>
        <taxon>Kazachstania</taxon>
    </lineage>
</organism>
<dbReference type="GeneID" id="13885550"/>
<evidence type="ECO:0000313" key="4">
    <source>
        <dbReference type="EMBL" id="CCF57632.1"/>
    </source>
</evidence>
<reference evidence="4 5" key="1">
    <citation type="journal article" date="2011" name="Proc. Natl. Acad. Sci. U.S.A.">
        <title>Evolutionary erosion of yeast sex chromosomes by mating-type switching accidents.</title>
        <authorList>
            <person name="Gordon J.L."/>
            <person name="Armisen D."/>
            <person name="Proux-Wera E."/>
            <person name="Oheigeartaigh S.S."/>
            <person name="Byrne K.P."/>
            <person name="Wolfe K.H."/>
        </authorList>
    </citation>
    <scope>NUCLEOTIDE SEQUENCE [LARGE SCALE GENOMIC DNA]</scope>
    <source>
        <strain evidence="5">ATCC 22294 / BCRC 22015 / CBS 2517 / CECT 1963 / NBRC 1671 / NRRL Y-8276</strain>
    </source>
</reference>
<protein>
    <recommendedName>
        <fullName evidence="6">Sfi1 spindle body domain-containing protein</fullName>
    </recommendedName>
</protein>
<feature type="domain" description="Sfi1 spindle body" evidence="2">
    <location>
        <begin position="285"/>
        <end position="801"/>
    </location>
</feature>
<feature type="compositionally biased region" description="Basic and acidic residues" evidence="1">
    <location>
        <begin position="896"/>
        <end position="907"/>
    </location>
</feature>